<dbReference type="AlphaFoldDB" id="A0A8C5T5V2"/>
<dbReference type="GO" id="GO:0016020">
    <property type="term" value="C:membrane"/>
    <property type="evidence" value="ECO:0007669"/>
    <property type="project" value="UniProtKB-SubCell"/>
</dbReference>
<dbReference type="PROSITE" id="PS00964">
    <property type="entry name" value="SYNDECAN"/>
    <property type="match status" value="1"/>
</dbReference>
<evidence type="ECO:0000259" key="19">
    <source>
        <dbReference type="SMART" id="SM00294"/>
    </source>
</evidence>
<keyword evidence="12 15" id="KW-0357">Heparan sulfate</keyword>
<evidence type="ECO:0000313" key="20">
    <source>
        <dbReference type="Ensembl" id="ENSMCSP00000001489.1"/>
    </source>
</evidence>
<evidence type="ECO:0000256" key="11">
    <source>
        <dbReference type="ARBA" id="ARBA00023180"/>
    </source>
</evidence>
<protein>
    <recommendedName>
        <fullName evidence="15">Syndecan</fullName>
    </recommendedName>
</protein>
<accession>A0A8C5T5V2</accession>
<dbReference type="GO" id="GO:0016477">
    <property type="term" value="P:cell migration"/>
    <property type="evidence" value="ECO:0007669"/>
    <property type="project" value="TreeGrafter"/>
</dbReference>
<reference evidence="20" key="1">
    <citation type="submission" date="2025-08" db="UniProtKB">
        <authorList>
            <consortium name="Ensembl"/>
        </authorList>
    </citation>
    <scope>IDENTIFICATION</scope>
</reference>
<keyword evidence="6 15" id="KW-0812">Transmembrane</keyword>
<evidence type="ECO:0000256" key="4">
    <source>
        <dbReference type="ARBA" id="ARBA00022525"/>
    </source>
</evidence>
<evidence type="ECO:0000256" key="15">
    <source>
        <dbReference type="RuleBase" id="RU000649"/>
    </source>
</evidence>
<organism evidence="20 21">
    <name type="scientific">Malurus cyaneus samueli</name>
    <dbReference type="NCBI Taxonomy" id="2593467"/>
    <lineage>
        <taxon>Eukaryota</taxon>
        <taxon>Metazoa</taxon>
        <taxon>Chordata</taxon>
        <taxon>Craniata</taxon>
        <taxon>Vertebrata</taxon>
        <taxon>Euteleostomi</taxon>
        <taxon>Archelosauria</taxon>
        <taxon>Archosauria</taxon>
        <taxon>Dinosauria</taxon>
        <taxon>Saurischia</taxon>
        <taxon>Theropoda</taxon>
        <taxon>Coelurosauria</taxon>
        <taxon>Aves</taxon>
        <taxon>Neognathae</taxon>
        <taxon>Neoaves</taxon>
        <taxon>Telluraves</taxon>
        <taxon>Australaves</taxon>
        <taxon>Passeriformes</taxon>
        <taxon>Meliphagoidea</taxon>
        <taxon>Maluridae</taxon>
        <taxon>Malurus</taxon>
    </lineage>
</organism>
<evidence type="ECO:0000256" key="3">
    <source>
        <dbReference type="ARBA" id="ARBA00005343"/>
    </source>
</evidence>
<dbReference type="InterPro" id="IPR027789">
    <property type="entry name" value="Syndecan/Neurexin_dom"/>
</dbReference>
<keyword evidence="4" id="KW-0964">Secreted</keyword>
<dbReference type="InterPro" id="IPR001050">
    <property type="entry name" value="Syndecan"/>
</dbReference>
<keyword evidence="7 18" id="KW-0732">Signal</keyword>
<dbReference type="Pfam" id="PF01034">
    <property type="entry name" value="Syndecan"/>
    <property type="match status" value="1"/>
</dbReference>
<evidence type="ECO:0000256" key="6">
    <source>
        <dbReference type="ARBA" id="ARBA00022692"/>
    </source>
</evidence>
<keyword evidence="21" id="KW-1185">Reference proteome</keyword>
<comment type="similarity">
    <text evidence="3 15">Belongs to the syndecan proteoglycan family.</text>
</comment>
<dbReference type="PANTHER" id="PTHR10915">
    <property type="entry name" value="SYNDECAN"/>
    <property type="match status" value="1"/>
</dbReference>
<dbReference type="Proteomes" id="UP000694560">
    <property type="component" value="Unplaced"/>
</dbReference>
<keyword evidence="9 17" id="KW-1133">Transmembrane helix</keyword>
<evidence type="ECO:0000313" key="21">
    <source>
        <dbReference type="Proteomes" id="UP000694560"/>
    </source>
</evidence>
<keyword evidence="8 15" id="KW-0654">Proteoglycan</keyword>
<keyword evidence="5" id="KW-0597">Phosphoprotein</keyword>
<evidence type="ECO:0000256" key="18">
    <source>
        <dbReference type="SAM" id="SignalP"/>
    </source>
</evidence>
<evidence type="ECO:0000256" key="14">
    <source>
        <dbReference type="ARBA" id="ARBA00046939"/>
    </source>
</evidence>
<keyword evidence="10 17" id="KW-0472">Membrane</keyword>
<dbReference type="OrthoDB" id="10044468at2759"/>
<evidence type="ECO:0000256" key="7">
    <source>
        <dbReference type="ARBA" id="ARBA00022729"/>
    </source>
</evidence>
<feature type="region of interest" description="Disordered" evidence="16">
    <location>
        <begin position="21"/>
        <end position="140"/>
    </location>
</feature>
<evidence type="ECO:0000256" key="12">
    <source>
        <dbReference type="ARBA" id="ARBA00023207"/>
    </source>
</evidence>
<evidence type="ECO:0000256" key="5">
    <source>
        <dbReference type="ARBA" id="ARBA00022553"/>
    </source>
</evidence>
<feature type="chain" id="PRO_5034256084" description="Syndecan" evidence="18">
    <location>
        <begin position="20"/>
        <end position="308"/>
    </location>
</feature>
<sequence length="308" mass="32505">MINVVAVWLLALCFQAAVPQTTNLNLPPDDLDSSGDEDDTFSGSGAGPLTDQSRTWRTPGGLTNSSAPATPVDFSEQPLPGIESRTEKEAPSPSTTSNLVTEEPVVAVKDEGPLLGSPDGRPTSHAVTTARSPTAHFPSVVQVTPSEASAVVHELEPEMPSSAVPDTKDVPEPRSTAHHEGDIAATPAATAPEEVVPTREEVSEDGSGDPGDFILTKDEDLVPTQNSEVLADFERNAKAAGASGIMDRKEVLGGVIAGGLVGLVFAVFLVAFMLYRMKKKDEGSYSLDEPKQSNGGYQKPHKQEEFYA</sequence>
<feature type="region of interest" description="Disordered" evidence="16">
    <location>
        <begin position="156"/>
        <end position="214"/>
    </location>
</feature>
<proteinExistence type="inferred from homology"/>
<evidence type="ECO:0000256" key="13">
    <source>
        <dbReference type="ARBA" id="ARBA00045247"/>
    </source>
</evidence>
<evidence type="ECO:0000256" key="16">
    <source>
        <dbReference type="SAM" id="MobiDB-lite"/>
    </source>
</evidence>
<dbReference type="Ensembl" id="ENSMCST00000001524.1">
    <property type="protein sequence ID" value="ENSMCSP00000001489.1"/>
    <property type="gene ID" value="ENSMCSG00000001116.1"/>
</dbReference>
<comment type="subcellular location">
    <subcellularLocation>
        <location evidence="1 15">Membrane</location>
        <topology evidence="1 15">Single-pass type I membrane protein</topology>
    </subcellularLocation>
    <subcellularLocation>
        <location evidence="2">Secreted</location>
        <location evidence="2">Extracellular exosome</location>
    </subcellularLocation>
</comment>
<dbReference type="InterPro" id="IPR003585">
    <property type="entry name" value="Neurexin-like"/>
</dbReference>
<feature type="signal peptide" evidence="18">
    <location>
        <begin position="1"/>
        <end position="19"/>
    </location>
</feature>
<evidence type="ECO:0000256" key="9">
    <source>
        <dbReference type="ARBA" id="ARBA00022989"/>
    </source>
</evidence>
<dbReference type="PANTHER" id="PTHR10915:SF5">
    <property type="entry name" value="SYNDECAN-1"/>
    <property type="match status" value="1"/>
</dbReference>
<comment type="subunit">
    <text evidence="14">Interacts with CDCP1. Interacts (via C-terminus) with TIAM1 (via PDZ domain). Interacts with MDK.</text>
</comment>
<feature type="compositionally biased region" description="Low complexity" evidence="16">
    <location>
        <begin position="184"/>
        <end position="195"/>
    </location>
</feature>
<feature type="compositionally biased region" description="Acidic residues" evidence="16">
    <location>
        <begin position="29"/>
        <end position="40"/>
    </location>
</feature>
<feature type="compositionally biased region" description="Polar residues" evidence="16">
    <location>
        <begin position="50"/>
        <end position="68"/>
    </location>
</feature>
<dbReference type="GO" id="GO:0009986">
    <property type="term" value="C:cell surface"/>
    <property type="evidence" value="ECO:0007669"/>
    <property type="project" value="TreeGrafter"/>
</dbReference>
<feature type="region of interest" description="Disordered" evidence="16">
    <location>
        <begin position="282"/>
        <end position="308"/>
    </location>
</feature>
<feature type="compositionally biased region" description="Basic and acidic residues" evidence="16">
    <location>
        <begin position="166"/>
        <end position="182"/>
    </location>
</feature>
<evidence type="ECO:0000256" key="17">
    <source>
        <dbReference type="SAM" id="Phobius"/>
    </source>
</evidence>
<dbReference type="InterPro" id="IPR030479">
    <property type="entry name" value="Syndecan_CS"/>
</dbReference>
<reference evidence="20" key="2">
    <citation type="submission" date="2025-09" db="UniProtKB">
        <authorList>
            <consortium name="Ensembl"/>
        </authorList>
    </citation>
    <scope>IDENTIFICATION</scope>
</reference>
<name>A0A8C5T5V2_9PASS</name>
<evidence type="ECO:0000256" key="8">
    <source>
        <dbReference type="ARBA" id="ARBA00022974"/>
    </source>
</evidence>
<feature type="compositionally biased region" description="Basic and acidic residues" evidence="16">
    <location>
        <begin position="282"/>
        <end position="291"/>
    </location>
</feature>
<comment type="function">
    <text evidence="13">Cell surface proteoglycan that contains both heparan sulfate and chondroitin sulfate and that links the cytoskeleton to the interstitial matrix. Regulates exosome biogenesis in concert with SDCBP and PDCD6IP. Able to induce its own expression in dental mesenchymal cells and also in the neighboring dental epithelial cells via an MSX1-mediated pathway.</text>
</comment>
<feature type="domain" description="Neurexin/syndecan/glycophorin C" evidence="19">
    <location>
        <begin position="274"/>
        <end position="292"/>
    </location>
</feature>
<evidence type="ECO:0000256" key="2">
    <source>
        <dbReference type="ARBA" id="ARBA00004550"/>
    </source>
</evidence>
<dbReference type="GO" id="GO:0005576">
    <property type="term" value="C:extracellular region"/>
    <property type="evidence" value="ECO:0007669"/>
    <property type="project" value="UniProtKB-SubCell"/>
</dbReference>
<feature type="transmembrane region" description="Helical" evidence="17">
    <location>
        <begin position="251"/>
        <end position="275"/>
    </location>
</feature>
<evidence type="ECO:0000256" key="10">
    <source>
        <dbReference type="ARBA" id="ARBA00023136"/>
    </source>
</evidence>
<evidence type="ECO:0000256" key="1">
    <source>
        <dbReference type="ARBA" id="ARBA00004479"/>
    </source>
</evidence>
<keyword evidence="11 15" id="KW-0325">Glycoprotein</keyword>
<dbReference type="SMART" id="SM00294">
    <property type="entry name" value="4.1m"/>
    <property type="match status" value="1"/>
</dbReference>